<dbReference type="SUPFAM" id="SSF52980">
    <property type="entry name" value="Restriction endonuclease-like"/>
    <property type="match status" value="1"/>
</dbReference>
<sequence>MIYSYSRLKRYEECPASFQYKYLYEMTESPTETLVLGKTVHAAIQMYLNGMDIQAAVNAAIVQEAQIPVNADEVTYLTQHSMVMGVTGGQAEQHFVIPLDSTGLLYFQGYIDWYQTLPDGTIQLIDWKTNRQKYLPVDNHQLGLYAWYLSQVTGVQEIHAELVFLRYPDAQSRQAHTYTLEEMEKARIWAFRLAEDIEDKVAEWNMSGGIDGMSDSLFPAAPGKHCQYCRHAGLCIKSVSFDPVPVTDRADAERVAAEVIRLEAALDDMKDRLKVWAKENGDIPVGDAAFSFVPSVSWHMEADKLYELCTELHDAGVDVFQYLTLTAANLKKMGVDETKLAAFGKKKVSNTFRLIKAKEAC</sequence>
<dbReference type="EMBL" id="FCOW01000004">
    <property type="protein sequence ID" value="CVK18415.1"/>
    <property type="molecule type" value="Genomic_DNA"/>
</dbReference>
<keyword evidence="4" id="KW-0347">Helicase</keyword>
<organism evidence="10 11">
    <name type="scientific">Sporomusa sphaeroides DSM 2875</name>
    <dbReference type="NCBI Taxonomy" id="1337886"/>
    <lineage>
        <taxon>Bacteria</taxon>
        <taxon>Bacillati</taxon>
        <taxon>Bacillota</taxon>
        <taxon>Negativicutes</taxon>
        <taxon>Selenomonadales</taxon>
        <taxon>Sporomusaceae</taxon>
        <taxon>Sporomusa</taxon>
    </lineage>
</organism>
<protein>
    <submittedName>
        <fullName evidence="10">PD-(D/E)XK nuclease superfamily protein</fullName>
    </submittedName>
</protein>
<proteinExistence type="predicted"/>
<dbReference type="InterPro" id="IPR038726">
    <property type="entry name" value="PDDEXK_AddAB-type"/>
</dbReference>
<evidence type="ECO:0000256" key="1">
    <source>
        <dbReference type="ARBA" id="ARBA00022741"/>
    </source>
</evidence>
<accession>A0ABP2C7R0</accession>
<feature type="coiled-coil region" evidence="8">
    <location>
        <begin position="252"/>
        <end position="279"/>
    </location>
</feature>
<evidence type="ECO:0000256" key="6">
    <source>
        <dbReference type="ARBA" id="ARBA00023125"/>
    </source>
</evidence>
<keyword evidence="8" id="KW-0175">Coiled coil</keyword>
<evidence type="ECO:0000313" key="10">
    <source>
        <dbReference type="EMBL" id="CVK18415.1"/>
    </source>
</evidence>
<comment type="caution">
    <text evidence="10">The sequence shown here is derived from an EMBL/GenBank/DDBJ whole genome shotgun (WGS) entry which is preliminary data.</text>
</comment>
<feature type="domain" description="PD-(D/E)XK endonuclease-like" evidence="9">
    <location>
        <begin position="4"/>
        <end position="235"/>
    </location>
</feature>
<evidence type="ECO:0000256" key="3">
    <source>
        <dbReference type="ARBA" id="ARBA00022801"/>
    </source>
</evidence>
<dbReference type="RefSeq" id="WP_075756351.1">
    <property type="nucleotide sequence ID" value="NZ_CP146991.1"/>
</dbReference>
<evidence type="ECO:0000256" key="5">
    <source>
        <dbReference type="ARBA" id="ARBA00022840"/>
    </source>
</evidence>
<dbReference type="Proteomes" id="UP000245702">
    <property type="component" value="Unassembled WGS sequence"/>
</dbReference>
<keyword evidence="7" id="KW-0234">DNA repair</keyword>
<evidence type="ECO:0000256" key="8">
    <source>
        <dbReference type="SAM" id="Coils"/>
    </source>
</evidence>
<reference evidence="10 11" key="1">
    <citation type="submission" date="2016-01" db="EMBL/GenBank/DDBJ databases">
        <authorList>
            <person name="Brown R."/>
        </authorList>
    </citation>
    <scope>NUCLEOTIDE SEQUENCE [LARGE SCALE GENOMIC DNA]</scope>
    <source>
        <strain evidence="10">Sporomusa sphaeroides DSM 2875</strain>
    </source>
</reference>
<keyword evidence="6" id="KW-0238">DNA-binding</keyword>
<keyword evidence="3" id="KW-0378">Hydrolase</keyword>
<dbReference type="InterPro" id="IPR011604">
    <property type="entry name" value="PDDEXK-like_dom_sf"/>
</dbReference>
<keyword evidence="1" id="KW-0547">Nucleotide-binding</keyword>
<keyword evidence="11" id="KW-1185">Reference proteome</keyword>
<evidence type="ECO:0000313" key="11">
    <source>
        <dbReference type="Proteomes" id="UP000245702"/>
    </source>
</evidence>
<evidence type="ECO:0000256" key="2">
    <source>
        <dbReference type="ARBA" id="ARBA00022763"/>
    </source>
</evidence>
<dbReference type="InterPro" id="IPR011335">
    <property type="entry name" value="Restrct_endonuc-II-like"/>
</dbReference>
<evidence type="ECO:0000259" key="9">
    <source>
        <dbReference type="Pfam" id="PF12705"/>
    </source>
</evidence>
<evidence type="ECO:0000256" key="7">
    <source>
        <dbReference type="ARBA" id="ARBA00023204"/>
    </source>
</evidence>
<evidence type="ECO:0000256" key="4">
    <source>
        <dbReference type="ARBA" id="ARBA00022806"/>
    </source>
</evidence>
<name>A0ABP2C7R0_9FIRM</name>
<keyword evidence="2" id="KW-0227">DNA damage</keyword>
<gene>
    <name evidence="10" type="ORF">SSPH_01053</name>
</gene>
<dbReference type="Pfam" id="PF12705">
    <property type="entry name" value="PDDEXK_1"/>
    <property type="match status" value="1"/>
</dbReference>
<dbReference type="Gene3D" id="3.90.320.10">
    <property type="match status" value="1"/>
</dbReference>
<keyword evidence="5" id="KW-0067">ATP-binding</keyword>